<dbReference type="Pfam" id="PF11101">
    <property type="entry name" value="DUF2884"/>
    <property type="match status" value="1"/>
</dbReference>
<gene>
    <name evidence="2" type="ORF">E2F49_14485</name>
</gene>
<name>A0A4R5U676_9GAMM</name>
<proteinExistence type="predicted"/>
<dbReference type="InterPro" id="IPR021307">
    <property type="entry name" value="DUF2884"/>
</dbReference>
<feature type="signal peptide" evidence="1">
    <location>
        <begin position="1"/>
        <end position="21"/>
    </location>
</feature>
<dbReference type="RefSeq" id="WP_133394541.1">
    <property type="nucleotide sequence ID" value="NZ_SMTG01000006.1"/>
</dbReference>
<protein>
    <submittedName>
        <fullName evidence="2">DUF2884 family protein</fullName>
    </submittedName>
</protein>
<dbReference type="Proteomes" id="UP000295543">
    <property type="component" value="Unassembled WGS sequence"/>
</dbReference>
<sequence length="268" mass="29236">MSVHTALVAFVLAGISWSASASDDNTPRLSSDQCSVSTPYNVLVDTGGVWLYRDSGVPKEIFFHDGTLSVDRAVQTVSAADATRLRRLESGARTLMPQVTTVARESTGIAFDALAGVVEVMTGSARKVRQVERFRADTLVYIDGTLGKGRWDQDVFGDGFESRIEEAAEKMTGSLGRSVMWQVFTGRAGRMEARAERMEADLDRRIEARSTALEAQADALCAQVRDLQAIQAALDYRFEGRKLVMLEDAPRERDIGDAAPLDAVQPAD</sequence>
<organism evidence="2 3">
    <name type="scientific">Luteimonas terrae</name>
    <dbReference type="NCBI Taxonomy" id="1530191"/>
    <lineage>
        <taxon>Bacteria</taxon>
        <taxon>Pseudomonadati</taxon>
        <taxon>Pseudomonadota</taxon>
        <taxon>Gammaproteobacteria</taxon>
        <taxon>Lysobacterales</taxon>
        <taxon>Lysobacteraceae</taxon>
        <taxon>Luteimonas</taxon>
    </lineage>
</organism>
<reference evidence="2 3" key="1">
    <citation type="submission" date="2019-03" db="EMBL/GenBank/DDBJ databases">
        <title>Luteimonas zhaokaii sp.nov., isolated from the rectal contents of Plateau pika in Yushu, Qinghai Province, China.</title>
        <authorList>
            <person name="Zhang G."/>
        </authorList>
    </citation>
    <scope>NUCLEOTIDE SEQUENCE [LARGE SCALE GENOMIC DNA]</scope>
    <source>
        <strain evidence="2 3">THG-MD21</strain>
    </source>
</reference>
<evidence type="ECO:0000313" key="2">
    <source>
        <dbReference type="EMBL" id="TDK29574.1"/>
    </source>
</evidence>
<keyword evidence="3" id="KW-1185">Reference proteome</keyword>
<dbReference type="OrthoDB" id="5949813at2"/>
<evidence type="ECO:0000256" key="1">
    <source>
        <dbReference type="SAM" id="SignalP"/>
    </source>
</evidence>
<comment type="caution">
    <text evidence="2">The sequence shown here is derived from an EMBL/GenBank/DDBJ whole genome shotgun (WGS) entry which is preliminary data.</text>
</comment>
<evidence type="ECO:0000313" key="3">
    <source>
        <dbReference type="Proteomes" id="UP000295543"/>
    </source>
</evidence>
<dbReference type="EMBL" id="SMTG01000006">
    <property type="protein sequence ID" value="TDK29574.1"/>
    <property type="molecule type" value="Genomic_DNA"/>
</dbReference>
<feature type="chain" id="PRO_5020844229" evidence="1">
    <location>
        <begin position="22"/>
        <end position="268"/>
    </location>
</feature>
<dbReference type="AlphaFoldDB" id="A0A4R5U676"/>
<accession>A0A4R5U676</accession>
<keyword evidence="1" id="KW-0732">Signal</keyword>